<gene>
    <name evidence="2" type="ORF">A2591_03950</name>
</gene>
<organism evidence="2 3">
    <name type="scientific">Candidatus Yonathbacteria bacterium RIFOXYD1_FULL_52_36</name>
    <dbReference type="NCBI Taxonomy" id="1802730"/>
    <lineage>
        <taxon>Bacteria</taxon>
        <taxon>Candidatus Yonathiibacteriota</taxon>
    </lineage>
</organism>
<dbReference type="EMBL" id="MHUZ01000028">
    <property type="protein sequence ID" value="OHA85220.1"/>
    <property type="molecule type" value="Genomic_DNA"/>
</dbReference>
<comment type="caution">
    <text evidence="2">The sequence shown here is derived from an EMBL/GenBank/DDBJ whole genome shotgun (WGS) entry which is preliminary data.</text>
</comment>
<dbReference type="Proteomes" id="UP000178168">
    <property type="component" value="Unassembled WGS sequence"/>
</dbReference>
<dbReference type="InterPro" id="IPR017853">
    <property type="entry name" value="GH"/>
</dbReference>
<dbReference type="Gene3D" id="3.20.20.80">
    <property type="entry name" value="Glycosidases"/>
    <property type="match status" value="1"/>
</dbReference>
<name>A0A1G2SJL5_9BACT</name>
<dbReference type="SUPFAM" id="SSF51445">
    <property type="entry name" value="(Trans)glycosidases"/>
    <property type="match status" value="1"/>
</dbReference>
<accession>A0A1G2SJL5</accession>
<dbReference type="Pfam" id="PF13200">
    <property type="entry name" value="DUF4015"/>
    <property type="match status" value="1"/>
</dbReference>
<protein>
    <recommendedName>
        <fullName evidence="1">DUF4015 domain-containing protein</fullName>
    </recommendedName>
</protein>
<reference evidence="2 3" key="1">
    <citation type="journal article" date="2016" name="Nat. Commun.">
        <title>Thousands of microbial genomes shed light on interconnected biogeochemical processes in an aquifer system.</title>
        <authorList>
            <person name="Anantharaman K."/>
            <person name="Brown C.T."/>
            <person name="Hug L.A."/>
            <person name="Sharon I."/>
            <person name="Castelle C.J."/>
            <person name="Probst A.J."/>
            <person name="Thomas B.C."/>
            <person name="Singh A."/>
            <person name="Wilkins M.J."/>
            <person name="Karaoz U."/>
            <person name="Brodie E.L."/>
            <person name="Williams K.H."/>
            <person name="Hubbard S.S."/>
            <person name="Banfield J.F."/>
        </authorList>
    </citation>
    <scope>NUCLEOTIDE SEQUENCE [LARGE SCALE GENOMIC DNA]</scope>
</reference>
<sequence>MNTRQSTNQSFLKKSVLISLVLTGAFSVVAFALPSARVPAFDRTKPTATSTDSSFFPLRIPGMGEPETVIAPVPQVPHVATPDAVKAIYMSSWVAGTPTFRSKLVKIADETEVNALVIDIKDYTGKIAFPVKDPLLVASGAAENRVPDMEEFLKTLHEKNIYVIGRIAVFQDPYYVGKHPELAIKRLSDGGVWKDHKGLPFIDVGSREYWDYIVALAKESHDMGFDEINFDYIRFPSDGNMRDIKIASEAGTTKPEILESFFKYLHEQLAPEGIVTSADLFGMTTTNTDDLNIGQQLERALPYFDFIAPMVYPSHYPPKFNGWADPNDHPYELIKFVMEAAVRRTIATTTPVPTIGAERVASTSPQLYTKPAFSAQKMRPWLQDFDYGGTYGPAEVRGQIQATYDAGLTSWMLWDPSNKYTPEALRVE</sequence>
<dbReference type="STRING" id="1802730.A2591_03950"/>
<evidence type="ECO:0000313" key="3">
    <source>
        <dbReference type="Proteomes" id="UP000178168"/>
    </source>
</evidence>
<evidence type="ECO:0000313" key="2">
    <source>
        <dbReference type="EMBL" id="OHA85220.1"/>
    </source>
</evidence>
<feature type="domain" description="DUF4015" evidence="1">
    <location>
        <begin position="87"/>
        <end position="420"/>
    </location>
</feature>
<dbReference type="InterPro" id="IPR025275">
    <property type="entry name" value="DUF4015"/>
</dbReference>
<evidence type="ECO:0000259" key="1">
    <source>
        <dbReference type="Pfam" id="PF13200"/>
    </source>
</evidence>
<proteinExistence type="predicted"/>
<dbReference type="AlphaFoldDB" id="A0A1G2SJL5"/>